<reference evidence="1 2" key="1">
    <citation type="submission" date="2019-06" db="EMBL/GenBank/DDBJ databases">
        <title>Metagenome assembled Genome of Spiribacter salinus SL48-SHIP from the microbial mat of Salt Lake 48 (Novosibirsk region, Russia).</title>
        <authorList>
            <person name="Shipova A."/>
            <person name="Rozanov A.S."/>
            <person name="Bryanskaya A.V."/>
            <person name="Peltek S.E."/>
        </authorList>
    </citation>
    <scope>NUCLEOTIDE SEQUENCE [LARGE SCALE GENOMIC DNA]</scope>
    <source>
        <strain evidence="1">SL48-SHIP-2</strain>
    </source>
</reference>
<dbReference type="AlphaFoldDB" id="A0A540VNK1"/>
<evidence type="ECO:0000313" key="2">
    <source>
        <dbReference type="Proteomes" id="UP000315400"/>
    </source>
</evidence>
<protein>
    <submittedName>
        <fullName evidence="1">Uncharacterized protein</fullName>
    </submittedName>
</protein>
<dbReference type="EMBL" id="VIFK01000225">
    <property type="protein sequence ID" value="TQE98321.1"/>
    <property type="molecule type" value="Genomic_DNA"/>
</dbReference>
<organism evidence="1 2">
    <name type="scientific">Spiribacter salinus</name>
    <dbReference type="NCBI Taxonomy" id="1335746"/>
    <lineage>
        <taxon>Bacteria</taxon>
        <taxon>Pseudomonadati</taxon>
        <taxon>Pseudomonadota</taxon>
        <taxon>Gammaproteobacteria</taxon>
        <taxon>Chromatiales</taxon>
        <taxon>Ectothiorhodospiraceae</taxon>
        <taxon>Spiribacter</taxon>
    </lineage>
</organism>
<evidence type="ECO:0000313" key="1">
    <source>
        <dbReference type="EMBL" id="TQE98321.1"/>
    </source>
</evidence>
<accession>A0A540VNK1</accession>
<gene>
    <name evidence="1" type="ORF">FKY71_14440</name>
</gene>
<dbReference type="Proteomes" id="UP000315400">
    <property type="component" value="Unassembled WGS sequence"/>
</dbReference>
<comment type="caution">
    <text evidence="1">The sequence shown here is derived from an EMBL/GenBank/DDBJ whole genome shotgun (WGS) entry which is preliminary data.</text>
</comment>
<proteinExistence type="predicted"/>
<name>A0A540VNK1_9GAMM</name>
<sequence>MNKCAKLRECWLSRDSVTDDGPAAEVEEGFIQAAELGADGDLSGALHVCRMVAQDCAERLRS</sequence>